<dbReference type="EMBL" id="MT774390">
    <property type="protein sequence ID" value="QOR59532.1"/>
    <property type="molecule type" value="Genomic_DNA"/>
</dbReference>
<accession>A0A7M1S060</accession>
<reference evidence="1 2" key="1">
    <citation type="submission" date="2020-07" db="EMBL/GenBank/DDBJ databases">
        <title>Taxonomic proposal: Crassvirales, a new order of highly abundant and diverse bacterial viruses.</title>
        <authorList>
            <person name="Shkoporov A.N."/>
            <person name="Stockdale S.R."/>
            <person name="Guerin E."/>
            <person name="Ross R.P."/>
            <person name="Hill C."/>
        </authorList>
    </citation>
    <scope>NUCLEOTIDE SEQUENCE [LARGE SCALE GENOMIC DNA]</scope>
</reference>
<name>A0A7M1S060_9CAUD</name>
<organism evidence="1 2">
    <name type="scientific">uncultured phage cr85_1</name>
    <dbReference type="NCBI Taxonomy" id="2772074"/>
    <lineage>
        <taxon>Viruses</taxon>
        <taxon>Duplodnaviria</taxon>
        <taxon>Heunggongvirae</taxon>
        <taxon>Uroviricota</taxon>
        <taxon>Caudoviricetes</taxon>
        <taxon>Crassvirales</taxon>
        <taxon>Steigviridae</taxon>
        <taxon>Asinivirinae</taxon>
        <taxon>Kahnovirus</taxon>
        <taxon>Kahnovirus oralis</taxon>
    </lineage>
</organism>
<dbReference type="RefSeq" id="YP_010111690.1">
    <property type="nucleotide sequence ID" value="NC_055883.1"/>
</dbReference>
<proteinExistence type="predicted"/>
<dbReference type="Proteomes" id="UP000593882">
    <property type="component" value="Segment"/>
</dbReference>
<dbReference type="GeneID" id="65130118"/>
<keyword evidence="2" id="KW-1185">Reference proteome</keyword>
<evidence type="ECO:0000313" key="1">
    <source>
        <dbReference type="EMBL" id="QOR59532.1"/>
    </source>
</evidence>
<dbReference type="KEGG" id="vg:65130118"/>
<protein>
    <submittedName>
        <fullName evidence="1">Uncharacterized protein</fullName>
    </submittedName>
</protein>
<evidence type="ECO:0000313" key="2">
    <source>
        <dbReference type="Proteomes" id="UP000593882"/>
    </source>
</evidence>
<sequence length="71" mass="8428">MARKHTYHKENCDCLIREIIVDNYGREIILGGQHAFQYSISIISITGKVTTTNYRNGKEARKEFYKYKRKK</sequence>